<organism evidence="1 2">
    <name type="scientific">Echinicola arenosa</name>
    <dbReference type="NCBI Taxonomy" id="2774144"/>
    <lineage>
        <taxon>Bacteria</taxon>
        <taxon>Pseudomonadati</taxon>
        <taxon>Bacteroidota</taxon>
        <taxon>Cytophagia</taxon>
        <taxon>Cytophagales</taxon>
        <taxon>Cyclobacteriaceae</taxon>
        <taxon>Echinicola</taxon>
    </lineage>
</organism>
<keyword evidence="1" id="KW-0449">Lipoprotein</keyword>
<dbReference type="InterPro" id="IPR011990">
    <property type="entry name" value="TPR-like_helical_dom_sf"/>
</dbReference>
<dbReference type="Gene3D" id="1.25.40.390">
    <property type="match status" value="1"/>
</dbReference>
<name>A0ABR9AJG4_9BACT</name>
<protein>
    <submittedName>
        <fullName evidence="1">SusD/RagB family nutrient-binding outer membrane lipoprotein</fullName>
    </submittedName>
</protein>
<dbReference type="Proteomes" id="UP000647133">
    <property type="component" value="Unassembled WGS sequence"/>
</dbReference>
<keyword evidence="2" id="KW-1185">Reference proteome</keyword>
<reference evidence="1 2" key="1">
    <citation type="submission" date="2020-09" db="EMBL/GenBank/DDBJ databases">
        <title>Echinicola sp. CAU 1574 isolated from sand of Sido Beach.</title>
        <authorList>
            <person name="Kim W."/>
        </authorList>
    </citation>
    <scope>NUCLEOTIDE SEQUENCE [LARGE SCALE GENOMIC DNA]</scope>
    <source>
        <strain evidence="1 2">CAU 1574</strain>
    </source>
</reference>
<dbReference type="RefSeq" id="WP_192009343.1">
    <property type="nucleotide sequence ID" value="NZ_JACYTQ010000002.1"/>
</dbReference>
<comment type="caution">
    <text evidence="1">The sequence shown here is derived from an EMBL/GenBank/DDBJ whole genome shotgun (WGS) entry which is preliminary data.</text>
</comment>
<dbReference type="SUPFAM" id="SSF48452">
    <property type="entry name" value="TPR-like"/>
    <property type="match status" value="1"/>
</dbReference>
<dbReference type="PROSITE" id="PS51257">
    <property type="entry name" value="PROKAR_LIPOPROTEIN"/>
    <property type="match status" value="1"/>
</dbReference>
<sequence>MKSIKIKIFVFGLTALMVACDLDYEQNPNETNNPPTTGLLNDAVKKMMDDFYDEWFQGRFTLVGMQYWTQTAYADEDRYVYRESQRETWEDFYANLENLRKVIYLNSNEETMVENSQYGSNENQIAVARILMSWTFNIMADTWGDIPYYSYGSDDPDFQALQVADSEEEILSPVYAAQSKIYEDILNELQDAEAMIDVDALEVQADNIYGGQDEQMALWKKLANSLRLRIALKIRGINPSLADSHIADALSKGVFTSNADNAGFIYESSDVNASPFYRAFNVNNRTDFAISHPFCQLLLGNNLVDHNGVDITANPFFGTEDPRLEKFAIPNRDGNYVGMPVSENSADAGVFPWESSPGDDIINKPDYSQSVIEFAEISFILSELNGWDQAHYENGVRASMEKWGVATSEIDAYIAALPPANEENVLTQKYIALYMDAHTAWQEYRRTGYPHTLILPGTDFSVTPVPGTTIDYTFSSLVEGLTDIPFRLQYPDFERTLNGSNRSEAVSRLSNGDVLNSKLWWDVN</sequence>
<dbReference type="Pfam" id="PF12771">
    <property type="entry name" value="SusD-like_2"/>
    <property type="match status" value="1"/>
</dbReference>
<evidence type="ECO:0000313" key="1">
    <source>
        <dbReference type="EMBL" id="MBD8488477.1"/>
    </source>
</evidence>
<dbReference type="InterPro" id="IPR041662">
    <property type="entry name" value="SusD-like_2"/>
</dbReference>
<dbReference type="EMBL" id="JACYTQ010000002">
    <property type="protein sequence ID" value="MBD8488477.1"/>
    <property type="molecule type" value="Genomic_DNA"/>
</dbReference>
<accession>A0ABR9AJG4</accession>
<proteinExistence type="predicted"/>
<evidence type="ECO:0000313" key="2">
    <source>
        <dbReference type="Proteomes" id="UP000647133"/>
    </source>
</evidence>
<gene>
    <name evidence="1" type="ORF">IFO69_06930</name>
</gene>